<dbReference type="EMBL" id="QJJK01000035">
    <property type="protein sequence ID" value="PXW49988.1"/>
    <property type="molecule type" value="Genomic_DNA"/>
</dbReference>
<comment type="caution">
    <text evidence="1">The sequence shown here is derived from an EMBL/GenBank/DDBJ whole genome shotgun (WGS) entry which is preliminary data.</text>
</comment>
<sequence length="56" mass="6436">MPCSVDNLILLEHRALTKNALLRAGRRVRKQSRAIRMARADAGKDFNAKWIDEMAR</sequence>
<protein>
    <submittedName>
        <fullName evidence="1">Uncharacterized protein</fullName>
    </submittedName>
</protein>
<reference evidence="1 2" key="1">
    <citation type="submission" date="2018-05" db="EMBL/GenBank/DDBJ databases">
        <title>Genomic Encyclopedia of Type Strains, Phase IV (KMG-IV): sequencing the most valuable type-strain genomes for metagenomic binning, comparative biology and taxonomic classification.</title>
        <authorList>
            <person name="Goeker M."/>
        </authorList>
    </citation>
    <scope>NUCLEOTIDE SEQUENCE [LARGE SCALE GENOMIC DNA]</scope>
    <source>
        <strain evidence="1 2">DSM 6462</strain>
    </source>
</reference>
<dbReference type="Proteomes" id="UP000248021">
    <property type="component" value="Unassembled WGS sequence"/>
</dbReference>
<dbReference type="AlphaFoldDB" id="A0A2V3TPS6"/>
<evidence type="ECO:0000313" key="2">
    <source>
        <dbReference type="Proteomes" id="UP000248021"/>
    </source>
</evidence>
<organism evidence="1 2">
    <name type="scientific">Chelatococcus asaccharovorans</name>
    <dbReference type="NCBI Taxonomy" id="28210"/>
    <lineage>
        <taxon>Bacteria</taxon>
        <taxon>Pseudomonadati</taxon>
        <taxon>Pseudomonadota</taxon>
        <taxon>Alphaproteobacteria</taxon>
        <taxon>Hyphomicrobiales</taxon>
        <taxon>Chelatococcaceae</taxon>
        <taxon>Chelatococcus</taxon>
    </lineage>
</organism>
<proteinExistence type="predicted"/>
<accession>A0A2V3TPS6</accession>
<name>A0A2V3TPS6_9HYPH</name>
<keyword evidence="2" id="KW-1185">Reference proteome</keyword>
<evidence type="ECO:0000313" key="1">
    <source>
        <dbReference type="EMBL" id="PXW49988.1"/>
    </source>
</evidence>
<gene>
    <name evidence="1" type="ORF">C7450_1353</name>
</gene>